<organism evidence="2 3">
    <name type="scientific">Methanosarcina horonobensis HB-1 = JCM 15518</name>
    <dbReference type="NCBI Taxonomy" id="1434110"/>
    <lineage>
        <taxon>Archaea</taxon>
        <taxon>Methanobacteriati</taxon>
        <taxon>Methanobacteriota</taxon>
        <taxon>Stenosarchaea group</taxon>
        <taxon>Methanomicrobia</taxon>
        <taxon>Methanosarcinales</taxon>
        <taxon>Methanosarcinaceae</taxon>
        <taxon>Methanosarcina</taxon>
    </lineage>
</organism>
<evidence type="ECO:0000313" key="3">
    <source>
        <dbReference type="Proteomes" id="UP000033101"/>
    </source>
</evidence>
<dbReference type="AlphaFoldDB" id="A0A0E3WUG0"/>
<name>A0A0E3WUG0_9EURY</name>
<evidence type="ECO:0000313" key="2">
    <source>
        <dbReference type="EMBL" id="AKB77965.1"/>
    </source>
</evidence>
<feature type="compositionally biased region" description="Basic and acidic residues" evidence="1">
    <location>
        <begin position="138"/>
        <end position="148"/>
    </location>
</feature>
<accession>A0A0E3WUG0</accession>
<dbReference type="STRING" id="1434110.MSHOH_1482"/>
<dbReference type="EMBL" id="CP009516">
    <property type="protein sequence ID" value="AKB77965.1"/>
    <property type="molecule type" value="Genomic_DNA"/>
</dbReference>
<dbReference type="HOGENOM" id="CLU_1381406_0_0_2"/>
<keyword evidence="3" id="KW-1185">Reference proteome</keyword>
<feature type="compositionally biased region" description="Basic and acidic residues" evidence="1">
    <location>
        <begin position="168"/>
        <end position="191"/>
    </location>
</feature>
<gene>
    <name evidence="2" type="ORF">MSHOH_1482</name>
</gene>
<proteinExistence type="predicted"/>
<evidence type="ECO:0000256" key="1">
    <source>
        <dbReference type="SAM" id="MobiDB-lite"/>
    </source>
</evidence>
<reference evidence="2 3" key="1">
    <citation type="submission" date="2014-07" db="EMBL/GenBank/DDBJ databases">
        <title>Methanogenic archaea and the global carbon cycle.</title>
        <authorList>
            <person name="Henriksen J.R."/>
            <person name="Luke J."/>
            <person name="Reinhart S."/>
            <person name="Benedict M.N."/>
            <person name="Youngblut N.D."/>
            <person name="Metcalf M.E."/>
            <person name="Whitaker R.J."/>
            <person name="Metcalf W.W."/>
        </authorList>
    </citation>
    <scope>NUCLEOTIDE SEQUENCE [LARGE SCALE GENOMIC DNA]</scope>
    <source>
        <strain evidence="2 3">HB-1</strain>
    </source>
</reference>
<dbReference type="KEGG" id="mhor:MSHOH_1482"/>
<dbReference type="Proteomes" id="UP000033101">
    <property type="component" value="Chromosome"/>
</dbReference>
<dbReference type="PATRIC" id="fig|1434110.4.peg.1850"/>
<feature type="region of interest" description="Disordered" evidence="1">
    <location>
        <begin position="92"/>
        <end position="197"/>
    </location>
</feature>
<sequence>MAEIKYKKEKVTATVSPHVRKRIDEYVASEEFSSVSDFVNTALAYFLGKLDYQKELEAAAKEPTQVTDERDQLLIDVIKKLVENPELLSSIKEQTKSGASKKHESLPYPAKRESFSQQDYQKEREECRRNFCPNPRELTPEEARKAAEAKAYYRALRGEKEEPEEVGSDQKTEPDGKKPRVLFEGEPKDYPQEWILE</sequence>
<protein>
    <submittedName>
        <fullName evidence="2">Uncharacterized protein</fullName>
    </submittedName>
</protein>
<feature type="compositionally biased region" description="Basic and acidic residues" evidence="1">
    <location>
        <begin position="101"/>
        <end position="129"/>
    </location>
</feature>